<evidence type="ECO:0000313" key="2">
    <source>
        <dbReference type="EMBL" id="RVW91363.1"/>
    </source>
</evidence>
<reference evidence="2 3" key="1">
    <citation type="journal article" date="2018" name="PLoS Genet.">
        <title>Population sequencing reveals clonal diversity and ancestral inbreeding in the grapevine cultivar Chardonnay.</title>
        <authorList>
            <person name="Roach M.J."/>
            <person name="Johnson D.L."/>
            <person name="Bohlmann J."/>
            <person name="van Vuuren H.J."/>
            <person name="Jones S.J."/>
            <person name="Pretorius I.S."/>
            <person name="Schmidt S.A."/>
            <person name="Borneman A.R."/>
        </authorList>
    </citation>
    <scope>NUCLEOTIDE SEQUENCE [LARGE SCALE GENOMIC DNA]</scope>
    <source>
        <strain evidence="3">cv. Chardonnay</strain>
        <tissue evidence="2">Leaf</tissue>
    </source>
</reference>
<protein>
    <recommendedName>
        <fullName evidence="4">Retrotransposon gag domain-containing protein</fullName>
    </recommendedName>
</protein>
<feature type="compositionally biased region" description="Polar residues" evidence="1">
    <location>
        <begin position="137"/>
        <end position="150"/>
    </location>
</feature>
<gene>
    <name evidence="2" type="ORF">CK203_035459</name>
</gene>
<dbReference type="Proteomes" id="UP000288805">
    <property type="component" value="Unassembled WGS sequence"/>
</dbReference>
<sequence>MQENESLREFVKRFGQTVLQVEAYSMDAVLQIFKKAGGAKSPGAAASHSPYCVIWKLLPMIQYLSDFRWPGPIRMDPAKRYHIKKCVYHKEHGHTTERCRSLHYLVERLIKAGHLKQYLRSEARVKDTSRSRDSRTFRPQSPLRPSSITSTEDHWMRSTTPNERGRGCSSSVGA</sequence>
<organism evidence="2 3">
    <name type="scientific">Vitis vinifera</name>
    <name type="common">Grape</name>
    <dbReference type="NCBI Taxonomy" id="29760"/>
    <lineage>
        <taxon>Eukaryota</taxon>
        <taxon>Viridiplantae</taxon>
        <taxon>Streptophyta</taxon>
        <taxon>Embryophyta</taxon>
        <taxon>Tracheophyta</taxon>
        <taxon>Spermatophyta</taxon>
        <taxon>Magnoliopsida</taxon>
        <taxon>eudicotyledons</taxon>
        <taxon>Gunneridae</taxon>
        <taxon>Pentapetalae</taxon>
        <taxon>rosids</taxon>
        <taxon>Vitales</taxon>
        <taxon>Vitaceae</taxon>
        <taxon>Viteae</taxon>
        <taxon>Vitis</taxon>
    </lineage>
</organism>
<dbReference type="EMBL" id="QGNW01000147">
    <property type="protein sequence ID" value="RVW91363.1"/>
    <property type="molecule type" value="Genomic_DNA"/>
</dbReference>
<proteinExistence type="predicted"/>
<comment type="caution">
    <text evidence="2">The sequence shown here is derived from an EMBL/GenBank/DDBJ whole genome shotgun (WGS) entry which is preliminary data.</text>
</comment>
<accession>A0A438I3T6</accession>
<dbReference type="AlphaFoldDB" id="A0A438I3T6"/>
<feature type="region of interest" description="Disordered" evidence="1">
    <location>
        <begin position="123"/>
        <end position="174"/>
    </location>
</feature>
<evidence type="ECO:0000256" key="1">
    <source>
        <dbReference type="SAM" id="MobiDB-lite"/>
    </source>
</evidence>
<evidence type="ECO:0008006" key="4">
    <source>
        <dbReference type="Google" id="ProtNLM"/>
    </source>
</evidence>
<feature type="compositionally biased region" description="Polar residues" evidence="1">
    <location>
        <begin position="157"/>
        <end position="174"/>
    </location>
</feature>
<evidence type="ECO:0000313" key="3">
    <source>
        <dbReference type="Proteomes" id="UP000288805"/>
    </source>
</evidence>
<feature type="compositionally biased region" description="Basic and acidic residues" evidence="1">
    <location>
        <begin position="123"/>
        <end position="136"/>
    </location>
</feature>
<name>A0A438I3T6_VITVI</name>